<gene>
    <name evidence="2" type="ORF">CC78DRAFT_584808</name>
</gene>
<organism evidence="2 3">
    <name type="scientific">Lojkania enalia</name>
    <dbReference type="NCBI Taxonomy" id="147567"/>
    <lineage>
        <taxon>Eukaryota</taxon>
        <taxon>Fungi</taxon>
        <taxon>Dikarya</taxon>
        <taxon>Ascomycota</taxon>
        <taxon>Pezizomycotina</taxon>
        <taxon>Dothideomycetes</taxon>
        <taxon>Pleosporomycetidae</taxon>
        <taxon>Pleosporales</taxon>
        <taxon>Pleosporales incertae sedis</taxon>
        <taxon>Lojkania</taxon>
    </lineage>
</organism>
<proteinExistence type="predicted"/>
<sequence>MYGKYSPPELHEMPSWDENPVSLLLLSREQASSQLNPVETAITNMPDRSSTSVASEDNGDFRSFQAQPAHSIVFNP</sequence>
<feature type="region of interest" description="Disordered" evidence="1">
    <location>
        <begin position="41"/>
        <end position="76"/>
    </location>
</feature>
<feature type="compositionally biased region" description="Polar residues" evidence="1">
    <location>
        <begin position="41"/>
        <end position="55"/>
    </location>
</feature>
<accession>A0A9P4K3C1</accession>
<dbReference type="EMBL" id="ML986680">
    <property type="protein sequence ID" value="KAF2260522.1"/>
    <property type="molecule type" value="Genomic_DNA"/>
</dbReference>
<dbReference type="Proteomes" id="UP000800093">
    <property type="component" value="Unassembled WGS sequence"/>
</dbReference>
<evidence type="ECO:0000313" key="2">
    <source>
        <dbReference type="EMBL" id="KAF2260522.1"/>
    </source>
</evidence>
<evidence type="ECO:0000256" key="1">
    <source>
        <dbReference type="SAM" id="MobiDB-lite"/>
    </source>
</evidence>
<keyword evidence="3" id="KW-1185">Reference proteome</keyword>
<comment type="caution">
    <text evidence="2">The sequence shown here is derived from an EMBL/GenBank/DDBJ whole genome shotgun (WGS) entry which is preliminary data.</text>
</comment>
<reference evidence="3" key="1">
    <citation type="journal article" date="2020" name="Stud. Mycol.">
        <title>101 Dothideomycetes genomes: A test case for predicting lifestyles and emergence of pathogens.</title>
        <authorList>
            <person name="Haridas S."/>
            <person name="Albert R."/>
            <person name="Binder M."/>
            <person name="Bloem J."/>
            <person name="LaButti K."/>
            <person name="Salamov A."/>
            <person name="Andreopoulos B."/>
            <person name="Baker S."/>
            <person name="Barry K."/>
            <person name="Bills G."/>
            <person name="Bluhm B."/>
            <person name="Cannon C."/>
            <person name="Castanera R."/>
            <person name="Culley D."/>
            <person name="Daum C."/>
            <person name="Ezra D."/>
            <person name="Gonzalez J."/>
            <person name="Henrissat B."/>
            <person name="Kuo A."/>
            <person name="Liang C."/>
            <person name="Lipzen A."/>
            <person name="Lutzoni F."/>
            <person name="Magnuson J."/>
            <person name="Mondo S."/>
            <person name="Nolan M."/>
            <person name="Ohm R."/>
            <person name="Pangilinan J."/>
            <person name="Park H.-J."/>
            <person name="Ramirez L."/>
            <person name="Alfaro M."/>
            <person name="Sun H."/>
            <person name="Tritt A."/>
            <person name="Yoshinaga Y."/>
            <person name="Zwiers L.-H."/>
            <person name="Turgeon B."/>
            <person name="Goodwin S."/>
            <person name="Spatafora J."/>
            <person name="Crous P."/>
            <person name="Grigoriev I."/>
        </authorList>
    </citation>
    <scope>NUCLEOTIDE SEQUENCE [LARGE SCALE GENOMIC DNA]</scope>
    <source>
        <strain evidence="3">CBS 304.66</strain>
    </source>
</reference>
<evidence type="ECO:0000313" key="3">
    <source>
        <dbReference type="Proteomes" id="UP000800093"/>
    </source>
</evidence>
<name>A0A9P4K3C1_9PLEO</name>
<protein>
    <submittedName>
        <fullName evidence="2">Uncharacterized protein</fullName>
    </submittedName>
</protein>
<dbReference type="AlphaFoldDB" id="A0A9P4K3C1"/>